<comment type="similarity">
    <text evidence="5">Belongs to the group II decarboxylase family.</text>
</comment>
<dbReference type="SUPFAM" id="SSF53383">
    <property type="entry name" value="PLP-dependent transferases"/>
    <property type="match status" value="1"/>
</dbReference>
<comment type="cofactor">
    <cofactor evidence="1 4 5">
        <name>pyridoxal 5'-phosphate</name>
        <dbReference type="ChEBI" id="CHEBI:597326"/>
    </cofactor>
</comment>
<evidence type="ECO:0000256" key="4">
    <source>
        <dbReference type="PIRSR" id="PIRSR602129-50"/>
    </source>
</evidence>
<evidence type="ECO:0000256" key="2">
    <source>
        <dbReference type="ARBA" id="ARBA00022898"/>
    </source>
</evidence>
<dbReference type="Gene3D" id="3.40.640.10">
    <property type="entry name" value="Type I PLP-dependent aspartate aminotransferase-like (Major domain)"/>
    <property type="match status" value="1"/>
</dbReference>
<keyword evidence="6" id="KW-0808">Transferase</keyword>
<dbReference type="InterPro" id="IPR050477">
    <property type="entry name" value="GrpII_AminoAcid_Decarb"/>
</dbReference>
<evidence type="ECO:0000313" key="6">
    <source>
        <dbReference type="EMBL" id="QEU82605.1"/>
    </source>
</evidence>
<feature type="modified residue" description="N6-(pyridoxal phosphate)lysine" evidence="4">
    <location>
        <position position="318"/>
    </location>
</feature>
<dbReference type="GO" id="GO:0019752">
    <property type="term" value="P:carboxylic acid metabolic process"/>
    <property type="evidence" value="ECO:0007669"/>
    <property type="project" value="InterPro"/>
</dbReference>
<dbReference type="OrthoDB" id="3335676at2"/>
<dbReference type="GO" id="GO:0004058">
    <property type="term" value="F:aromatic-L-amino-acid decarboxylase activity"/>
    <property type="evidence" value="ECO:0007669"/>
    <property type="project" value="UniProtKB-ARBA"/>
</dbReference>
<dbReference type="Pfam" id="PF00282">
    <property type="entry name" value="Pyridoxal_deC"/>
    <property type="match status" value="1"/>
</dbReference>
<dbReference type="GO" id="GO:0030170">
    <property type="term" value="F:pyridoxal phosphate binding"/>
    <property type="evidence" value="ECO:0007669"/>
    <property type="project" value="InterPro"/>
</dbReference>
<dbReference type="InterPro" id="IPR015421">
    <property type="entry name" value="PyrdxlP-dep_Trfase_major"/>
</dbReference>
<organism evidence="6 7">
    <name type="scientific">Streptomyces subrutilus</name>
    <dbReference type="NCBI Taxonomy" id="36818"/>
    <lineage>
        <taxon>Bacteria</taxon>
        <taxon>Bacillati</taxon>
        <taxon>Actinomycetota</taxon>
        <taxon>Actinomycetes</taxon>
        <taxon>Kitasatosporales</taxon>
        <taxon>Streptomycetaceae</taxon>
        <taxon>Streptomyces</taxon>
    </lineage>
</organism>
<keyword evidence="6" id="KW-0032">Aminotransferase</keyword>
<dbReference type="Proteomes" id="UP000326831">
    <property type="component" value="Chromosome"/>
</dbReference>
<protein>
    <submittedName>
        <fullName evidence="6">Aminotransferase class V-fold PLP-dependent enzyme</fullName>
    </submittedName>
</protein>
<dbReference type="PANTHER" id="PTHR42735">
    <property type="match status" value="1"/>
</dbReference>
<sequence>MRLAGRWSRDGVRGCGVARALRGLGKAPRAYVRPRTRDLGRCPGGPLGEAPVDLHDLHDLRDWLPRALGVAERWGGQFGPYETHDAHRVRPEAFAEAFDRLAKRMDHNYPFFHPRYAGQMVKPPHPAAVTGYLTAMLFNPNNHAAEGGPATTEMEREAVAELAGMFGLAAHVGHLTTSGTMANLEALYVARQLHPDRGVAYSSECHYTHERMCHVLGVEGHRVPADAHGRIDLGALEEVLRGGRVGTVVVTTGTTGLGAVDPVHEVVVLARRYGVRVHVDAAYGGFYAILGRAGAGGVDAAPWRAIAECDSVVVDPHKQGLQPYGCGAVLFPDPRAGRHFAHDSPYTYFTDAELHLGEISLECSRAGAAAAGLWLTLQLLPLTVDGFGRILAANRRAALRWAELLEGSAELELYQRPDLDIVTYFPATADGRLSSIDAASERLLRDGMTAEADPVFLSVLRADAEAFVARHPGLVADADAARVMRSVLIKPESEHYLPVLHGRVAELAARGRVAP</sequence>
<dbReference type="EMBL" id="CP023701">
    <property type="protein sequence ID" value="QEU82605.1"/>
    <property type="molecule type" value="Genomic_DNA"/>
</dbReference>
<dbReference type="InterPro" id="IPR002129">
    <property type="entry name" value="PyrdxlP-dep_de-COase"/>
</dbReference>
<gene>
    <name evidence="6" type="ORF">CP968_00480</name>
</gene>
<dbReference type="PANTHER" id="PTHR42735:SF4">
    <property type="entry name" value="PYRIDOXAL PHOSPHATE-DEPENDENT DECARBOXYLASE FAMILY PROTEIN"/>
    <property type="match status" value="1"/>
</dbReference>
<evidence type="ECO:0000256" key="3">
    <source>
        <dbReference type="ARBA" id="ARBA00023239"/>
    </source>
</evidence>
<keyword evidence="3 5" id="KW-0456">Lyase</keyword>
<evidence type="ECO:0000256" key="1">
    <source>
        <dbReference type="ARBA" id="ARBA00001933"/>
    </source>
</evidence>
<keyword evidence="7" id="KW-1185">Reference proteome</keyword>
<reference evidence="6 7" key="1">
    <citation type="submission" date="2017-09" db="EMBL/GenBank/DDBJ databases">
        <authorList>
            <person name="Lee N."/>
            <person name="Cho B.-K."/>
        </authorList>
    </citation>
    <scope>NUCLEOTIDE SEQUENCE [LARGE SCALE GENOMIC DNA]</scope>
    <source>
        <strain evidence="6 7">ATCC 27467</strain>
    </source>
</reference>
<accession>A0A5P2UWJ6</accession>
<dbReference type="GO" id="GO:0008483">
    <property type="term" value="F:transaminase activity"/>
    <property type="evidence" value="ECO:0007669"/>
    <property type="project" value="UniProtKB-KW"/>
</dbReference>
<proteinExistence type="inferred from homology"/>
<dbReference type="KEGG" id="ssub:CP968_00480"/>
<dbReference type="AlphaFoldDB" id="A0A5P2UWJ6"/>
<name>A0A5P2UWJ6_9ACTN</name>
<evidence type="ECO:0000256" key="5">
    <source>
        <dbReference type="RuleBase" id="RU000382"/>
    </source>
</evidence>
<evidence type="ECO:0000313" key="7">
    <source>
        <dbReference type="Proteomes" id="UP000326831"/>
    </source>
</evidence>
<dbReference type="InterPro" id="IPR015424">
    <property type="entry name" value="PyrdxlP-dep_Trfase"/>
</dbReference>
<keyword evidence="2 4" id="KW-0663">Pyridoxal phosphate</keyword>